<evidence type="ECO:0000313" key="4">
    <source>
        <dbReference type="EMBL" id="GLQ17628.1"/>
    </source>
</evidence>
<dbReference type="PANTHER" id="PTHR43318:SF1">
    <property type="entry name" value="POLYSACCHARIDE BIOSYNTHESIS PROTEIN EPSC-RELATED"/>
    <property type="match status" value="1"/>
</dbReference>
<gene>
    <name evidence="4" type="primary">wbfY</name>
    <name evidence="4" type="ORF">GCM10007879_18770</name>
</gene>
<feature type="transmembrane region" description="Helical" evidence="2">
    <location>
        <begin position="51"/>
        <end position="71"/>
    </location>
</feature>
<dbReference type="Pfam" id="PF13727">
    <property type="entry name" value="CoA_binding_3"/>
    <property type="match status" value="1"/>
</dbReference>
<dbReference type="PANTHER" id="PTHR43318">
    <property type="entry name" value="UDP-N-ACETYLGLUCOSAMINE 4,6-DEHYDRATASE"/>
    <property type="match status" value="1"/>
</dbReference>
<dbReference type="Pfam" id="PF02719">
    <property type="entry name" value="Polysacc_synt_2"/>
    <property type="match status" value="1"/>
</dbReference>
<dbReference type="InterPro" id="IPR036291">
    <property type="entry name" value="NAD(P)-bd_dom_sf"/>
</dbReference>
<dbReference type="InterPro" id="IPR029063">
    <property type="entry name" value="SAM-dependent_MTases_sf"/>
</dbReference>
<dbReference type="SUPFAM" id="SSF53335">
    <property type="entry name" value="S-adenosyl-L-methionine-dependent methyltransferases"/>
    <property type="match status" value="1"/>
</dbReference>
<sequence length="623" mass="68563">MRDWLRKFALELPRSQKRLVFLCFDFFALISIVWLSYTLRFGVMFTPSSKQFMLMLAAPIVAIPIFIRLGIYRAVIRYLPERAIWTILFAVGLATIAWVFIAFATEMTGGQGVPRSIPLLYFAFAVLVIGGSRFFAKSIIVGPKGSAIAGNAVLIYGAGNAGSQLCSAIAAQGHNYVAGFVDDDPTIWGTEVVGVRVHNPERIDSLISDYGVKEIIISIPSISASKRRDIVDALSQYNVKIRTLPLLSDLVEGKYLINQIRVIDIDELLGRSSVPAQADLLETALQNKSILITGAGGSIGAELCKLAIKWNPEKIVLYEANEFALYTIQQTLLDRGFKNVVSVLSSIENRSALKSAIMDNDVDVIFHAAAHKHVPLLEENVIEGVRNNILGTKCVAEVAAETSVERVVLISSDKAVRPTNVMGATKRWAEEIMRNHANLADERKTGQVFACVRFGNVLGSNGSVVPKFRAQIERGGPITLTDSAMTRYFMSIHEAAELIVQASALASGGDIFVLEMGKSVPIIELARNMIQLAGLTVRDASNPNGDIEIIETGIRPGEKLYEELFYDEATVTRTTHTKIMRAKTQSTNSSNNVPVALEQLERALDRKDETEVRNVLFDFVRRK</sequence>
<dbReference type="InterPro" id="IPR051203">
    <property type="entry name" value="Polysaccharide_Synthase-Rel"/>
</dbReference>
<feature type="transmembrane region" description="Helical" evidence="2">
    <location>
        <begin position="20"/>
        <end position="39"/>
    </location>
</feature>
<reference evidence="4" key="1">
    <citation type="journal article" date="2014" name="Int. J. Syst. Evol. Microbiol.">
        <title>Complete genome of a new Firmicutes species belonging to the dominant human colonic microbiota ('Ruminococcus bicirculans') reveals two chromosomes and a selective capacity to utilize plant glucans.</title>
        <authorList>
            <consortium name="NISC Comparative Sequencing Program"/>
            <person name="Wegmann U."/>
            <person name="Louis P."/>
            <person name="Goesmann A."/>
            <person name="Henrissat B."/>
            <person name="Duncan S.H."/>
            <person name="Flint H.J."/>
        </authorList>
    </citation>
    <scope>NUCLEOTIDE SEQUENCE</scope>
    <source>
        <strain evidence="4">NBRC 107169</strain>
    </source>
</reference>
<evidence type="ECO:0000256" key="2">
    <source>
        <dbReference type="SAM" id="Phobius"/>
    </source>
</evidence>
<feature type="transmembrane region" description="Helical" evidence="2">
    <location>
        <begin position="116"/>
        <end position="136"/>
    </location>
</feature>
<keyword evidence="5" id="KW-1185">Reference proteome</keyword>
<dbReference type="Proteomes" id="UP001161405">
    <property type="component" value="Unassembled WGS sequence"/>
</dbReference>
<dbReference type="EMBL" id="BSNI01000002">
    <property type="protein sequence ID" value="GLQ17628.1"/>
    <property type="molecule type" value="Genomic_DNA"/>
</dbReference>
<comment type="caution">
    <text evidence="4">The sequence shown here is derived from an EMBL/GenBank/DDBJ whole genome shotgun (WGS) entry which is preliminary data.</text>
</comment>
<dbReference type="Gene3D" id="3.40.50.720">
    <property type="entry name" value="NAD(P)-binding Rossmann-like Domain"/>
    <property type="match status" value="2"/>
</dbReference>
<dbReference type="CDD" id="cd05237">
    <property type="entry name" value="UDP_invert_4-6DH_SDR_e"/>
    <property type="match status" value="1"/>
</dbReference>
<name>A0ABQ5UQS9_9HYPH</name>
<keyword evidence="2" id="KW-0812">Transmembrane</keyword>
<evidence type="ECO:0000256" key="1">
    <source>
        <dbReference type="ARBA" id="ARBA00007430"/>
    </source>
</evidence>
<keyword evidence="2" id="KW-0472">Membrane</keyword>
<feature type="domain" description="Polysaccharide biosynthesis protein CapD-like" evidence="3">
    <location>
        <begin position="290"/>
        <end position="583"/>
    </location>
</feature>
<dbReference type="RefSeq" id="WP_284363917.1">
    <property type="nucleotide sequence ID" value="NZ_BSNI01000002.1"/>
</dbReference>
<organism evidence="4 5">
    <name type="scientific">Maritalea porphyrae</name>
    <dbReference type="NCBI Taxonomy" id="880732"/>
    <lineage>
        <taxon>Bacteria</taxon>
        <taxon>Pseudomonadati</taxon>
        <taxon>Pseudomonadota</taxon>
        <taxon>Alphaproteobacteria</taxon>
        <taxon>Hyphomicrobiales</taxon>
        <taxon>Devosiaceae</taxon>
        <taxon>Maritalea</taxon>
    </lineage>
</organism>
<comment type="similarity">
    <text evidence="1">Belongs to the polysaccharide synthase family.</text>
</comment>
<dbReference type="SUPFAM" id="SSF51735">
    <property type="entry name" value="NAD(P)-binding Rossmann-fold domains"/>
    <property type="match status" value="1"/>
</dbReference>
<feature type="transmembrane region" description="Helical" evidence="2">
    <location>
        <begin position="83"/>
        <end position="104"/>
    </location>
</feature>
<reference evidence="4" key="2">
    <citation type="submission" date="2023-01" db="EMBL/GenBank/DDBJ databases">
        <title>Draft genome sequence of Maritalea porphyrae strain NBRC 107169.</title>
        <authorList>
            <person name="Sun Q."/>
            <person name="Mori K."/>
        </authorList>
    </citation>
    <scope>NUCLEOTIDE SEQUENCE</scope>
    <source>
        <strain evidence="4">NBRC 107169</strain>
    </source>
</reference>
<dbReference type="InterPro" id="IPR003869">
    <property type="entry name" value="Polysac_CapD-like"/>
</dbReference>
<accession>A0ABQ5UQS9</accession>
<proteinExistence type="inferred from homology"/>
<evidence type="ECO:0000259" key="3">
    <source>
        <dbReference type="Pfam" id="PF02719"/>
    </source>
</evidence>
<protein>
    <submittedName>
        <fullName evidence="4">Nucleoside-diphosphate sugar epimerase</fullName>
    </submittedName>
</protein>
<evidence type="ECO:0000313" key="5">
    <source>
        <dbReference type="Proteomes" id="UP001161405"/>
    </source>
</evidence>
<keyword evidence="2" id="KW-1133">Transmembrane helix</keyword>